<keyword evidence="2" id="KW-1185">Reference proteome</keyword>
<accession>A0AAV4HY50</accession>
<organism evidence="1 2">
    <name type="scientific">Elysia marginata</name>
    <dbReference type="NCBI Taxonomy" id="1093978"/>
    <lineage>
        <taxon>Eukaryota</taxon>
        <taxon>Metazoa</taxon>
        <taxon>Spiralia</taxon>
        <taxon>Lophotrochozoa</taxon>
        <taxon>Mollusca</taxon>
        <taxon>Gastropoda</taxon>
        <taxon>Heterobranchia</taxon>
        <taxon>Euthyneura</taxon>
        <taxon>Panpulmonata</taxon>
        <taxon>Sacoglossa</taxon>
        <taxon>Placobranchoidea</taxon>
        <taxon>Plakobranchidae</taxon>
        <taxon>Elysia</taxon>
    </lineage>
</organism>
<evidence type="ECO:0000313" key="2">
    <source>
        <dbReference type="Proteomes" id="UP000762676"/>
    </source>
</evidence>
<evidence type="ECO:0000313" key="1">
    <source>
        <dbReference type="EMBL" id="GFS02615.1"/>
    </source>
</evidence>
<dbReference type="EMBL" id="BMAT01012953">
    <property type="protein sequence ID" value="GFS02615.1"/>
    <property type="molecule type" value="Genomic_DNA"/>
</dbReference>
<gene>
    <name evidence="1" type="ORF">ElyMa_006449200</name>
</gene>
<comment type="caution">
    <text evidence="1">The sequence shown here is derived from an EMBL/GenBank/DDBJ whole genome shotgun (WGS) entry which is preliminary data.</text>
</comment>
<proteinExistence type="predicted"/>
<protein>
    <submittedName>
        <fullName evidence="1">Uncharacterized protein</fullName>
    </submittedName>
</protein>
<dbReference type="AlphaFoldDB" id="A0AAV4HY50"/>
<dbReference type="Proteomes" id="UP000762676">
    <property type="component" value="Unassembled WGS sequence"/>
</dbReference>
<sequence>MHFFLDHPGTFSSTSYNDDPCDARELPAITGTLLSKKVDWIASGSRRQEKSKMAAGKLGPDREGLASCVGPSTSLCLVAMTTKDYWLAPFGAYRVTLTEQSSSRARSVWRAMTGETLSCWPAAAAATAIYKHGVVLFLSVFVDYLLPTPTDRGHGLLMSLITDSVR</sequence>
<reference evidence="1 2" key="1">
    <citation type="journal article" date="2021" name="Elife">
        <title>Chloroplast acquisition without the gene transfer in kleptoplastic sea slugs, Plakobranchus ocellatus.</title>
        <authorList>
            <person name="Maeda T."/>
            <person name="Takahashi S."/>
            <person name="Yoshida T."/>
            <person name="Shimamura S."/>
            <person name="Takaki Y."/>
            <person name="Nagai Y."/>
            <person name="Toyoda A."/>
            <person name="Suzuki Y."/>
            <person name="Arimoto A."/>
            <person name="Ishii H."/>
            <person name="Satoh N."/>
            <person name="Nishiyama T."/>
            <person name="Hasebe M."/>
            <person name="Maruyama T."/>
            <person name="Minagawa J."/>
            <person name="Obokata J."/>
            <person name="Shigenobu S."/>
        </authorList>
    </citation>
    <scope>NUCLEOTIDE SEQUENCE [LARGE SCALE GENOMIC DNA]</scope>
</reference>
<name>A0AAV4HY50_9GAST</name>